<comment type="caution">
    <text evidence="2">The sequence shown here is derived from an EMBL/GenBank/DDBJ whole genome shotgun (WGS) entry which is preliminary data.</text>
</comment>
<feature type="chain" id="PRO_5010155116" description="Secreted protein" evidence="1">
    <location>
        <begin position="24"/>
        <end position="88"/>
    </location>
</feature>
<dbReference type="HOGENOM" id="CLU_2470890_0_0_1"/>
<evidence type="ECO:0000313" key="2">
    <source>
        <dbReference type="EMBL" id="ETN59620.1"/>
    </source>
</evidence>
<dbReference type="InParanoid" id="W5J9U0"/>
<protein>
    <recommendedName>
        <fullName evidence="3">Secreted protein</fullName>
    </recommendedName>
</protein>
<dbReference type="EMBL" id="ADMH02002070">
    <property type="protein sequence ID" value="ETN59620.1"/>
    <property type="molecule type" value="Genomic_DNA"/>
</dbReference>
<reference evidence="2" key="2">
    <citation type="submission" date="2010-05" db="EMBL/GenBank/DDBJ databases">
        <authorList>
            <person name="Almeida L.G."/>
            <person name="Nicolas M.F."/>
            <person name="Souza R.C."/>
            <person name="Vasconcelos A.T.R."/>
        </authorList>
    </citation>
    <scope>NUCLEOTIDE SEQUENCE</scope>
</reference>
<evidence type="ECO:0000256" key="1">
    <source>
        <dbReference type="SAM" id="SignalP"/>
    </source>
</evidence>
<evidence type="ECO:0008006" key="3">
    <source>
        <dbReference type="Google" id="ProtNLM"/>
    </source>
</evidence>
<name>W5J9U0_ANODA</name>
<reference evidence="2" key="3">
    <citation type="journal article" date="2013" name="Nucleic Acids Res.">
        <title>The genome of Anopheles darlingi, the main neotropical malaria vector.</title>
        <authorList>
            <person name="Marinotti O."/>
            <person name="Cerqueira G.C."/>
            <person name="de Almeida L.G."/>
            <person name="Ferro M.I."/>
            <person name="Loreto E.L."/>
            <person name="Zaha A."/>
            <person name="Teixeira S.M."/>
            <person name="Wespiser A.R."/>
            <person name="Almeida E Silva A."/>
            <person name="Schlindwein A.D."/>
            <person name="Pacheco A.C."/>
            <person name="Silva A.L."/>
            <person name="Graveley B.R."/>
            <person name="Walenz B.P."/>
            <person name="Lima Bde A."/>
            <person name="Ribeiro C.A."/>
            <person name="Nunes-Silva C.G."/>
            <person name="de Carvalho C.R."/>
            <person name="Soares C.M."/>
            <person name="de Menezes C.B."/>
            <person name="Matiolli C."/>
            <person name="Caffrey D."/>
            <person name="Araujo D.A."/>
            <person name="de Oliveira D.M."/>
            <person name="Golenbock D."/>
            <person name="Grisard E.C."/>
            <person name="Fantinatti-Garboggini F."/>
            <person name="de Carvalho F.M."/>
            <person name="Barcellos F.G."/>
            <person name="Prosdocimi F."/>
            <person name="May G."/>
            <person name="Azevedo Junior G.M."/>
            <person name="Guimaraes G.M."/>
            <person name="Goldman G.H."/>
            <person name="Padilha I.Q."/>
            <person name="Batista Jda S."/>
            <person name="Ferro J.A."/>
            <person name="Ribeiro J.M."/>
            <person name="Fietto J.L."/>
            <person name="Dabbas K.M."/>
            <person name="Cerdeira L."/>
            <person name="Agnez-Lima L.F."/>
            <person name="Brocchi M."/>
            <person name="de Carvalho M.O."/>
            <person name="Teixeira Mde M."/>
            <person name="Diniz Maia Mde M."/>
            <person name="Goldman M.H."/>
            <person name="Cruz Schneider M.P."/>
            <person name="Felipe M.S."/>
            <person name="Hungria M."/>
            <person name="Nicolas M.F."/>
            <person name="Pereira M."/>
            <person name="Montes M.A."/>
            <person name="Cantao M.E."/>
            <person name="Vincentz M."/>
            <person name="Rafael M.S."/>
            <person name="Silverman N."/>
            <person name="Stoco P.H."/>
            <person name="Souza R.C."/>
            <person name="Vicentini R."/>
            <person name="Gazzinelli R.T."/>
            <person name="Neves Rde O."/>
            <person name="Silva R."/>
            <person name="Astolfi-Filho S."/>
            <person name="Maciel T.E."/>
            <person name="Urmenyi T.P."/>
            <person name="Tadei W.P."/>
            <person name="Camargo E.P."/>
            <person name="de Vasconcelos A.T."/>
        </authorList>
    </citation>
    <scope>NUCLEOTIDE SEQUENCE</scope>
</reference>
<sequence>MALNCGHSTIKYLLFIFNLLCSGRPTEEGGSGELVGDLAPPSARSLWNDRHPPEEEGLADCRKLKYEYDSLAGSIGKALNGRYDNTLS</sequence>
<feature type="signal peptide" evidence="1">
    <location>
        <begin position="1"/>
        <end position="23"/>
    </location>
</feature>
<keyword evidence="1" id="KW-0732">Signal</keyword>
<gene>
    <name evidence="2" type="ORF">AND_008751</name>
</gene>
<reference evidence="2" key="1">
    <citation type="journal article" date="2010" name="BMC Genomics">
        <title>Combination of measures distinguishes pre-miRNAs from other stem-loops in the genome of the newly sequenced Anopheles darlingi.</title>
        <authorList>
            <person name="Mendes N.D."/>
            <person name="Freitas A.T."/>
            <person name="Vasconcelos A.T."/>
            <person name="Sagot M.F."/>
        </authorList>
    </citation>
    <scope>NUCLEOTIDE SEQUENCE</scope>
</reference>
<organism evidence="2">
    <name type="scientific">Anopheles darlingi</name>
    <name type="common">Mosquito</name>
    <dbReference type="NCBI Taxonomy" id="43151"/>
    <lineage>
        <taxon>Eukaryota</taxon>
        <taxon>Metazoa</taxon>
        <taxon>Ecdysozoa</taxon>
        <taxon>Arthropoda</taxon>
        <taxon>Hexapoda</taxon>
        <taxon>Insecta</taxon>
        <taxon>Pterygota</taxon>
        <taxon>Neoptera</taxon>
        <taxon>Endopterygota</taxon>
        <taxon>Diptera</taxon>
        <taxon>Nematocera</taxon>
        <taxon>Culicoidea</taxon>
        <taxon>Culicidae</taxon>
        <taxon>Anophelinae</taxon>
        <taxon>Anopheles</taxon>
    </lineage>
</organism>
<proteinExistence type="predicted"/>
<dbReference type="AlphaFoldDB" id="W5J9U0"/>
<accession>W5J9U0</accession>